<dbReference type="Pfam" id="PF00083">
    <property type="entry name" value="Sugar_tr"/>
    <property type="match status" value="1"/>
</dbReference>
<dbReference type="InterPro" id="IPR045263">
    <property type="entry name" value="GLUT"/>
</dbReference>
<accession>A0A8J1XHB9</accession>
<dbReference type="GO" id="GO:0016020">
    <property type="term" value="C:membrane"/>
    <property type="evidence" value="ECO:0007669"/>
    <property type="project" value="UniProtKB-SubCell"/>
</dbReference>
<gene>
    <name evidence="7" type="ORF">OFUS_LOCUS23359</name>
</gene>
<organism evidence="7 8">
    <name type="scientific">Owenia fusiformis</name>
    <name type="common">Polychaete worm</name>
    <dbReference type="NCBI Taxonomy" id="6347"/>
    <lineage>
        <taxon>Eukaryota</taxon>
        <taxon>Metazoa</taxon>
        <taxon>Spiralia</taxon>
        <taxon>Lophotrochozoa</taxon>
        <taxon>Annelida</taxon>
        <taxon>Polychaeta</taxon>
        <taxon>Sedentaria</taxon>
        <taxon>Canalipalpata</taxon>
        <taxon>Sabellida</taxon>
        <taxon>Oweniida</taxon>
        <taxon>Oweniidae</taxon>
        <taxon>Owenia</taxon>
    </lineage>
</organism>
<dbReference type="PROSITE" id="PS50850">
    <property type="entry name" value="MFS"/>
    <property type="match status" value="1"/>
</dbReference>
<dbReference type="PRINTS" id="PR00171">
    <property type="entry name" value="SUGRTRNSPORT"/>
</dbReference>
<dbReference type="PROSITE" id="PS00216">
    <property type="entry name" value="SUGAR_TRANSPORT_1"/>
    <property type="match status" value="1"/>
</dbReference>
<proteinExistence type="inferred from homology"/>
<keyword evidence="5" id="KW-0472">Membrane</keyword>
<sequence length="521" mass="57540">MADEPLLRDRPGNHRFGSIDPDSAHVQNMTRKNFTKSLLFSIFACVIGSSYQFGFNTGVLNAPQKVIEKFINETYTNQTGHEIQESTLTLLWSITVSIYCIGGMIGGFAAGYLCNGFGRKRTMLANILLNIVAGVMAVLSKYFGGYELLIAGRFMMGINCGISTGVAPLYLSEIAPTNLRGTSGTINQFAIVVGILVAQVLGLKQILGTSDLWPYLVGTTLIPSVIQLLCLPCCPETPQYLMVAKGDRAAAEKALIYLRQTHNVQEELDVIEEEYEKLKSETKLGIRDLFRVSSLRQPLLISVMMMLSQQLSGINAVVYYSTSIFERAGLSIENAQYATLGTSVVNVVMTFVSAVLIDHLGRRTLHLHGLGGMLICTCIISVGLLWQNQWPWASYICIAGIMLYFVAFAIGPGSIPWFYVAELFSQSPRAPAVAVAVLVNWFANFLVGFGFPVIQKTLENYAFVPFLILLGLFWTYTYIKAPETKNRSIEEITAIFRDKDDLPGYSRLTNNKGNDEIVKNV</sequence>
<evidence type="ECO:0000256" key="3">
    <source>
        <dbReference type="ARBA" id="ARBA00022692"/>
    </source>
</evidence>
<dbReference type="InterPro" id="IPR005828">
    <property type="entry name" value="MFS_sugar_transport-like"/>
</dbReference>
<dbReference type="SUPFAM" id="SSF103473">
    <property type="entry name" value="MFS general substrate transporter"/>
    <property type="match status" value="1"/>
</dbReference>
<comment type="similarity">
    <text evidence="6">Belongs to the major facilitator superfamily. Sugar transporter (TC 2.A.1.1) family.</text>
</comment>
<evidence type="ECO:0000256" key="4">
    <source>
        <dbReference type="ARBA" id="ARBA00022989"/>
    </source>
</evidence>
<comment type="caution">
    <text evidence="7">The sequence shown here is derived from an EMBL/GenBank/DDBJ whole genome shotgun (WGS) entry which is preliminary data.</text>
</comment>
<dbReference type="FunFam" id="1.20.1250.20:FF:000029">
    <property type="entry name" value="solute carrier family 2, facilitated glucose transporter member 4"/>
    <property type="match status" value="1"/>
</dbReference>
<evidence type="ECO:0000256" key="2">
    <source>
        <dbReference type="ARBA" id="ARBA00022448"/>
    </source>
</evidence>
<evidence type="ECO:0000256" key="1">
    <source>
        <dbReference type="ARBA" id="ARBA00004141"/>
    </source>
</evidence>
<dbReference type="OrthoDB" id="4540492at2759"/>
<dbReference type="InterPro" id="IPR003663">
    <property type="entry name" value="Sugar/inositol_transpt"/>
</dbReference>
<name>A0A8J1XHB9_OWEFU</name>
<dbReference type="Proteomes" id="UP000749559">
    <property type="component" value="Unassembled WGS sequence"/>
</dbReference>
<dbReference type="PANTHER" id="PTHR23503">
    <property type="entry name" value="SOLUTE CARRIER FAMILY 2"/>
    <property type="match status" value="1"/>
</dbReference>
<dbReference type="PROSITE" id="PS00217">
    <property type="entry name" value="SUGAR_TRANSPORT_2"/>
    <property type="match status" value="1"/>
</dbReference>
<keyword evidence="8" id="KW-1185">Reference proteome</keyword>
<dbReference type="InterPro" id="IPR036259">
    <property type="entry name" value="MFS_trans_sf"/>
</dbReference>
<comment type="subcellular location">
    <subcellularLocation>
        <location evidence="1">Membrane</location>
        <topology evidence="1">Multi-pass membrane protein</topology>
    </subcellularLocation>
</comment>
<dbReference type="EMBL" id="CAIIXF020000011">
    <property type="protein sequence ID" value="CAH1799335.1"/>
    <property type="molecule type" value="Genomic_DNA"/>
</dbReference>
<protein>
    <submittedName>
        <fullName evidence="7">Uncharacterized protein</fullName>
    </submittedName>
</protein>
<dbReference type="Gene3D" id="1.20.1250.20">
    <property type="entry name" value="MFS general substrate transporter like domains"/>
    <property type="match status" value="1"/>
</dbReference>
<evidence type="ECO:0000313" key="7">
    <source>
        <dbReference type="EMBL" id="CAH1799335.1"/>
    </source>
</evidence>
<dbReference type="InterPro" id="IPR005829">
    <property type="entry name" value="Sugar_transporter_CS"/>
</dbReference>
<reference evidence="7" key="1">
    <citation type="submission" date="2022-03" db="EMBL/GenBank/DDBJ databases">
        <authorList>
            <person name="Martin C."/>
        </authorList>
    </citation>
    <scope>NUCLEOTIDE SEQUENCE</scope>
</reference>
<evidence type="ECO:0000256" key="6">
    <source>
        <dbReference type="RuleBase" id="RU003346"/>
    </source>
</evidence>
<keyword evidence="4" id="KW-1133">Transmembrane helix</keyword>
<dbReference type="AlphaFoldDB" id="A0A8J1XHB9"/>
<dbReference type="NCBIfam" id="TIGR00879">
    <property type="entry name" value="SP"/>
    <property type="match status" value="1"/>
</dbReference>
<dbReference type="PANTHER" id="PTHR23503:SF8">
    <property type="entry name" value="FACILITATED GLUCOSE TRANSPORTER PROTEIN 1"/>
    <property type="match status" value="1"/>
</dbReference>
<dbReference type="InterPro" id="IPR020846">
    <property type="entry name" value="MFS_dom"/>
</dbReference>
<dbReference type="GO" id="GO:0015149">
    <property type="term" value="F:hexose transmembrane transporter activity"/>
    <property type="evidence" value="ECO:0007669"/>
    <property type="project" value="TreeGrafter"/>
</dbReference>
<keyword evidence="3" id="KW-0812">Transmembrane</keyword>
<evidence type="ECO:0000313" key="8">
    <source>
        <dbReference type="Proteomes" id="UP000749559"/>
    </source>
</evidence>
<keyword evidence="2 6" id="KW-0813">Transport</keyword>
<evidence type="ECO:0000256" key="5">
    <source>
        <dbReference type="ARBA" id="ARBA00023136"/>
    </source>
</evidence>